<dbReference type="SUPFAM" id="SSF56399">
    <property type="entry name" value="ADP-ribosylation"/>
    <property type="match status" value="1"/>
</dbReference>
<keyword evidence="3" id="KW-1185">Reference proteome</keyword>
<evidence type="ECO:0000313" key="3">
    <source>
        <dbReference type="Proteomes" id="UP000663873"/>
    </source>
</evidence>
<sequence>MFHAFDFKPLRRYKSGTDKTYIGFHQTKPEYAMGIAKTGFRINTGGKARSSGAFICAEVNMKRVRVVNYSELCEVQNTDAWWNEYDTIYYAHEQENRDEFCVKDPAQILNWIIIIDDDRLRRYGLDTDFNNTCCNCI</sequence>
<evidence type="ECO:0000313" key="2">
    <source>
        <dbReference type="EMBL" id="CAF4490508.1"/>
    </source>
</evidence>
<dbReference type="AlphaFoldDB" id="A0A820NSG2"/>
<dbReference type="Proteomes" id="UP000663873">
    <property type="component" value="Unassembled WGS sequence"/>
</dbReference>
<comment type="caution">
    <text evidence="1">The sequence shown here is derived from an EMBL/GenBank/DDBJ whole genome shotgun (WGS) entry which is preliminary data.</text>
</comment>
<dbReference type="EMBL" id="CAJOBO010003371">
    <property type="protein sequence ID" value="CAF4490508.1"/>
    <property type="molecule type" value="Genomic_DNA"/>
</dbReference>
<reference evidence="1" key="1">
    <citation type="submission" date="2021-02" db="EMBL/GenBank/DDBJ databases">
        <authorList>
            <person name="Nowell W R."/>
        </authorList>
    </citation>
    <scope>NUCLEOTIDE SEQUENCE</scope>
</reference>
<evidence type="ECO:0000313" key="1">
    <source>
        <dbReference type="EMBL" id="CAF4393515.1"/>
    </source>
</evidence>
<dbReference type="EMBL" id="CAJOBP010003186">
    <property type="protein sequence ID" value="CAF4393515.1"/>
    <property type="molecule type" value="Genomic_DNA"/>
</dbReference>
<dbReference type="Proteomes" id="UP000663851">
    <property type="component" value="Unassembled WGS sequence"/>
</dbReference>
<accession>A0A820NSG2</accession>
<proteinExistence type="predicted"/>
<organism evidence="1 3">
    <name type="scientific">Rotaria socialis</name>
    <dbReference type="NCBI Taxonomy" id="392032"/>
    <lineage>
        <taxon>Eukaryota</taxon>
        <taxon>Metazoa</taxon>
        <taxon>Spiralia</taxon>
        <taxon>Gnathifera</taxon>
        <taxon>Rotifera</taxon>
        <taxon>Eurotatoria</taxon>
        <taxon>Bdelloidea</taxon>
        <taxon>Philodinida</taxon>
        <taxon>Philodinidae</taxon>
        <taxon>Rotaria</taxon>
    </lineage>
</organism>
<name>A0A820NSG2_9BILA</name>
<protein>
    <submittedName>
        <fullName evidence="1">Uncharacterized protein</fullName>
    </submittedName>
</protein>
<gene>
    <name evidence="2" type="ORF">HFQ381_LOCUS26986</name>
    <name evidence="1" type="ORF">UJA718_LOCUS18592</name>
</gene>